<dbReference type="PANTHER" id="PTHR32089">
    <property type="entry name" value="METHYL-ACCEPTING CHEMOTAXIS PROTEIN MCPB"/>
    <property type="match status" value="1"/>
</dbReference>
<comment type="subcellular location">
    <subcellularLocation>
        <location evidence="1">Cell membrane</location>
    </subcellularLocation>
</comment>
<feature type="domain" description="Methyl-accepting transducer" evidence="8">
    <location>
        <begin position="277"/>
        <end position="513"/>
    </location>
</feature>
<protein>
    <submittedName>
        <fullName evidence="10">HAMP domain-containing methyl-accepting chemotaxis protein</fullName>
    </submittedName>
</protein>
<evidence type="ECO:0000259" key="9">
    <source>
        <dbReference type="PROSITE" id="PS50885"/>
    </source>
</evidence>
<keyword evidence="4 6" id="KW-0807">Transducer</keyword>
<evidence type="ECO:0000256" key="6">
    <source>
        <dbReference type="PROSITE-ProRule" id="PRU00284"/>
    </source>
</evidence>
<dbReference type="Gene3D" id="6.10.340.10">
    <property type="match status" value="1"/>
</dbReference>
<dbReference type="EMBL" id="JBAWSY010000004">
    <property type="protein sequence ID" value="MEI4769616.1"/>
    <property type="molecule type" value="Genomic_DNA"/>
</dbReference>
<reference evidence="10 11" key="1">
    <citation type="submission" date="2024-01" db="EMBL/GenBank/DDBJ databases">
        <title>Seven novel Bacillus-like species.</title>
        <authorList>
            <person name="Liu G."/>
        </authorList>
    </citation>
    <scope>NUCLEOTIDE SEQUENCE [LARGE SCALE GENOMIC DNA]</scope>
    <source>
        <strain evidence="10 11">FJAT-51614</strain>
    </source>
</reference>
<evidence type="ECO:0000256" key="3">
    <source>
        <dbReference type="ARBA" id="ARBA00023136"/>
    </source>
</evidence>
<evidence type="ECO:0000256" key="2">
    <source>
        <dbReference type="ARBA" id="ARBA00022475"/>
    </source>
</evidence>
<sequence length="563" mass="61077">MMKMTIAKKMWLGFSVVLILLAGISIVLGLTIKEMNAKYQFLLDDRVEKVDLIKDIEIAQKDISRSVMDYLLFNTDESLKHIRANSELQVALTSDLEGRLFSPETLKMMEDIKKKEKTFIEKNEELINAKKNKDTSAINKLTADSKVISNDTIKILGDLEQFLQDDMDKTRANLKQFESTSNLIVLVVPLLSIILGLAIAYFISRSISKPVKKVTAGLVQIADGNLRVEPIKIKNKDEVGEMAVAFNTMSQDLLEIVSSVRDSSMQLAANAEELTASAEESLASSQMVAKSAEEQMVTSEHQVRHMDSSVHAMTELSQGVGQISANNEEMLRAADDVQKLVEKGSGVVANVATQMNTIHSTFKDTTVIMNTMAKHSDEIQNVTALITEISEQTNLLALNAAIEAARAGEYGKGFAVVAEEVRKLAEQSKNSATEIASIVQVIQSASSDAVKAITEGGGKVEAGLSKTTESMDVFNEIETAVGEVGVKVQSVSAAIEQIQEMAKSVSEGSLEVQRLATLAADGANDTSAATEEQLAANEEITANAQSLADLAEDLQNNVSHFKI</sequence>
<dbReference type="PANTHER" id="PTHR32089:SF112">
    <property type="entry name" value="LYSOZYME-LIKE PROTEIN-RELATED"/>
    <property type="match status" value="1"/>
</dbReference>
<comment type="similarity">
    <text evidence="5">Belongs to the methyl-accepting chemotaxis (MCP) protein family.</text>
</comment>
<keyword evidence="7" id="KW-0812">Transmembrane</keyword>
<dbReference type="PRINTS" id="PR00260">
    <property type="entry name" value="CHEMTRNSDUCR"/>
</dbReference>
<evidence type="ECO:0000256" key="7">
    <source>
        <dbReference type="SAM" id="Phobius"/>
    </source>
</evidence>
<accession>A0ABU8F6G7</accession>
<dbReference type="PROSITE" id="PS50111">
    <property type="entry name" value="CHEMOTAXIS_TRANSDUC_2"/>
    <property type="match status" value="1"/>
</dbReference>
<dbReference type="Pfam" id="PF00015">
    <property type="entry name" value="MCPsignal"/>
    <property type="match status" value="1"/>
</dbReference>
<dbReference type="InterPro" id="IPR004089">
    <property type="entry name" value="MCPsignal_dom"/>
</dbReference>
<keyword evidence="7" id="KW-1133">Transmembrane helix</keyword>
<evidence type="ECO:0000259" key="8">
    <source>
        <dbReference type="PROSITE" id="PS50111"/>
    </source>
</evidence>
<keyword evidence="11" id="KW-1185">Reference proteome</keyword>
<evidence type="ECO:0000313" key="11">
    <source>
        <dbReference type="Proteomes" id="UP001364890"/>
    </source>
</evidence>
<proteinExistence type="inferred from homology"/>
<evidence type="ECO:0000256" key="5">
    <source>
        <dbReference type="ARBA" id="ARBA00029447"/>
    </source>
</evidence>
<dbReference type="InterPro" id="IPR003660">
    <property type="entry name" value="HAMP_dom"/>
</dbReference>
<dbReference type="InterPro" id="IPR024478">
    <property type="entry name" value="HlyB_4HB_MCP"/>
</dbReference>
<keyword evidence="3 7" id="KW-0472">Membrane</keyword>
<dbReference type="Gene3D" id="1.10.287.950">
    <property type="entry name" value="Methyl-accepting chemotaxis protein"/>
    <property type="match status" value="1"/>
</dbReference>
<dbReference type="RefSeq" id="WP_336497171.1">
    <property type="nucleotide sequence ID" value="NZ_JBAWSY010000004.1"/>
</dbReference>
<dbReference type="Proteomes" id="UP001364890">
    <property type="component" value="Unassembled WGS sequence"/>
</dbReference>
<dbReference type="PROSITE" id="PS50885">
    <property type="entry name" value="HAMP"/>
    <property type="match status" value="1"/>
</dbReference>
<feature type="transmembrane region" description="Helical" evidence="7">
    <location>
        <begin position="183"/>
        <end position="203"/>
    </location>
</feature>
<organism evidence="10 11">
    <name type="scientific">Psychrobacillus mangrovi</name>
    <dbReference type="NCBI Taxonomy" id="3117745"/>
    <lineage>
        <taxon>Bacteria</taxon>
        <taxon>Bacillati</taxon>
        <taxon>Bacillota</taxon>
        <taxon>Bacilli</taxon>
        <taxon>Bacillales</taxon>
        <taxon>Bacillaceae</taxon>
        <taxon>Psychrobacillus</taxon>
    </lineage>
</organism>
<dbReference type="SMART" id="SM00283">
    <property type="entry name" value="MA"/>
    <property type="match status" value="1"/>
</dbReference>
<dbReference type="CDD" id="cd11386">
    <property type="entry name" value="MCP_signal"/>
    <property type="match status" value="1"/>
</dbReference>
<dbReference type="CDD" id="cd06225">
    <property type="entry name" value="HAMP"/>
    <property type="match status" value="1"/>
</dbReference>
<keyword evidence="2" id="KW-1003">Cell membrane</keyword>
<comment type="caution">
    <text evidence="10">The sequence shown here is derived from an EMBL/GenBank/DDBJ whole genome shotgun (WGS) entry which is preliminary data.</text>
</comment>
<name>A0ABU8F6G7_9BACI</name>
<evidence type="ECO:0000256" key="1">
    <source>
        <dbReference type="ARBA" id="ARBA00004236"/>
    </source>
</evidence>
<dbReference type="Pfam" id="PF12729">
    <property type="entry name" value="4HB_MCP_1"/>
    <property type="match status" value="1"/>
</dbReference>
<dbReference type="SMART" id="SM00304">
    <property type="entry name" value="HAMP"/>
    <property type="match status" value="1"/>
</dbReference>
<feature type="domain" description="HAMP" evidence="9">
    <location>
        <begin position="205"/>
        <end position="258"/>
    </location>
</feature>
<gene>
    <name evidence="10" type="ORF">WAX74_08140</name>
</gene>
<dbReference type="SUPFAM" id="SSF58104">
    <property type="entry name" value="Methyl-accepting chemotaxis protein (MCP) signaling domain"/>
    <property type="match status" value="1"/>
</dbReference>
<dbReference type="Pfam" id="PF00672">
    <property type="entry name" value="HAMP"/>
    <property type="match status" value="1"/>
</dbReference>
<evidence type="ECO:0000313" key="10">
    <source>
        <dbReference type="EMBL" id="MEI4769616.1"/>
    </source>
</evidence>
<evidence type="ECO:0000256" key="4">
    <source>
        <dbReference type="ARBA" id="ARBA00023224"/>
    </source>
</evidence>
<dbReference type="InterPro" id="IPR004090">
    <property type="entry name" value="Chemotax_Me-accpt_rcpt"/>
</dbReference>